<reference evidence="1 2" key="1">
    <citation type="submission" date="2024-04" db="EMBL/GenBank/DDBJ databases">
        <title>Defined microbial consortia suppress multidrug-resistant proinflammatory Enterobacteriaceae via ecological control.</title>
        <authorList>
            <person name="Furuichi M."/>
            <person name="Kawaguchi T."/>
            <person name="Pust M."/>
            <person name="Yasuma K."/>
            <person name="Plichta D."/>
            <person name="Hasegawa N."/>
            <person name="Ohya T."/>
            <person name="Bhattarai S."/>
            <person name="Sasajima S."/>
            <person name="Aoto Y."/>
            <person name="Tuganbaev T."/>
            <person name="Yaginuma M."/>
            <person name="Ueda M."/>
            <person name="Okahashi N."/>
            <person name="Amafuji K."/>
            <person name="Kiridooshi Y."/>
            <person name="Sugita K."/>
            <person name="Strazar M."/>
            <person name="Skelly A."/>
            <person name="Suda W."/>
            <person name="Hattori M."/>
            <person name="Nakamoto N."/>
            <person name="Caballero S."/>
            <person name="Norman J."/>
            <person name="Olle B."/>
            <person name="Tanoue T."/>
            <person name="Arita M."/>
            <person name="Bucci V."/>
            <person name="Atarashi K."/>
            <person name="Xavier R."/>
            <person name="Honda K."/>
        </authorList>
    </citation>
    <scope>NUCLEOTIDE SEQUENCE [LARGE SCALE GENOMIC DNA]</scope>
    <source>
        <strain evidence="2">f13</strain>
    </source>
</reference>
<gene>
    <name evidence="1" type="ORF">F130042H8_14500</name>
</gene>
<proteinExistence type="predicted"/>
<evidence type="ECO:0000313" key="2">
    <source>
        <dbReference type="Proteomes" id="UP001600894"/>
    </source>
</evidence>
<organism evidence="1 2">
    <name type="scientific">Enterocloster alcoholdehydrogenati</name>
    <dbReference type="NCBI Taxonomy" id="2547410"/>
    <lineage>
        <taxon>Bacteria</taxon>
        <taxon>Bacillati</taxon>
        <taxon>Bacillota</taxon>
        <taxon>Clostridia</taxon>
        <taxon>Lachnospirales</taxon>
        <taxon>Lachnospiraceae</taxon>
        <taxon>Enterocloster</taxon>
    </lineage>
</organism>
<comment type="caution">
    <text evidence="1">The sequence shown here is derived from an EMBL/GenBank/DDBJ whole genome shotgun (WGS) entry which is preliminary data.</text>
</comment>
<keyword evidence="2" id="KW-1185">Reference proteome</keyword>
<dbReference type="EMBL" id="BAABXL010000001">
    <property type="protein sequence ID" value="GAA6268390.1"/>
    <property type="molecule type" value="Genomic_DNA"/>
</dbReference>
<accession>A0ABQ0AWH7</accession>
<evidence type="ECO:0000313" key="1">
    <source>
        <dbReference type="EMBL" id="GAA6268390.1"/>
    </source>
</evidence>
<dbReference type="Proteomes" id="UP001600894">
    <property type="component" value="Unassembled WGS sequence"/>
</dbReference>
<name>A0ABQ0AWH7_9FIRM</name>
<sequence>MEILYDLVTVNREHKDMERVSHWQTSFRKIPERAGWEGSLYVRIGKSGNLPAVGTGNHFQITSH</sequence>
<protein>
    <submittedName>
        <fullName evidence="1">Uncharacterized protein</fullName>
    </submittedName>
</protein>